<feature type="compositionally biased region" description="Acidic residues" evidence="1">
    <location>
        <begin position="606"/>
        <end position="617"/>
    </location>
</feature>
<feature type="compositionally biased region" description="Basic and acidic residues" evidence="1">
    <location>
        <begin position="436"/>
        <end position="448"/>
    </location>
</feature>
<gene>
    <name evidence="3" type="ORF">MVEN_00342900</name>
</gene>
<dbReference type="Pfam" id="PF14033">
    <property type="entry name" value="DUF4246"/>
    <property type="match status" value="1"/>
</dbReference>
<dbReference type="InterPro" id="IPR025340">
    <property type="entry name" value="DUF4246"/>
</dbReference>
<dbReference type="Proteomes" id="UP000620124">
    <property type="component" value="Unassembled WGS sequence"/>
</dbReference>
<dbReference type="OrthoDB" id="415532at2759"/>
<accession>A0A8H6YUV0</accession>
<feature type="region of interest" description="Disordered" evidence="1">
    <location>
        <begin position="595"/>
        <end position="636"/>
    </location>
</feature>
<evidence type="ECO:0000313" key="3">
    <source>
        <dbReference type="EMBL" id="KAF7364731.1"/>
    </source>
</evidence>
<protein>
    <submittedName>
        <fullName evidence="3">Heat shock 70 kDa protein 12B</fullName>
    </submittedName>
</protein>
<keyword evidence="3" id="KW-0346">Stress response</keyword>
<feature type="compositionally biased region" description="Acidic residues" evidence="1">
    <location>
        <begin position="449"/>
        <end position="470"/>
    </location>
</feature>
<proteinExistence type="predicted"/>
<sequence length="734" mass="83003">MSRRGRSKGSDPGPSQDAINAFCDAIREKTDWYHKLLDPTRRLDLKWAEEAGFVGSDPAIGMKPNVAAALEELKNEARRILFYDFEIRLDSPPFPNSAQSVNFDSEAYAAVPSHALRAPAGLTEEVGVFISDNLVPPALHRELVAHLDALAQTGPPDLHPGSGGKVQDLIHPSLYPFVLGESALNNTSKSRARRKVFSTDLSSGHQEQTFTSRYAWIPAVFQVADDGRDVRIEPDSYINGLGPRARFPALYRLIEKVFFATLPHLKQTLCFDYIYYESSSTHRWRDRLAVRQPDYDESHRVERSVWDKLLEEQAAQKVGEMTQEERRLQDAVEVTSNDPSSNRVPVDTSILRGRRFKVIVKAANYLLTAGQSYEGTWHMEGMPHERIVASVIYYYDTDHGIVDDGLEFRKFRDSEVDFPQIQEVRHEAFGFRFAREVGHGGDKTTDESKGDDEEGDEDENDEDEDDEDWERDYPSDWGDMRTTGIPGFISLGSVPTTNISPSAGKTTGSGTGRILSFPNWIQHKVGRLSVAEDIPAGQVVRRKILCFFIVEDKDDSKPDSQSDADPAYSDSDANQENNIDDALMEDRTLDPEFEAAENDPGLNETLENENLQDDNDHDDSGNNDLEEESNSSDSENETFYHGLYLSNLPGRVITAADVPLQIRGTNFRTLRVLLPFVCQRLTGQRLPPELVQNVLDVGYWGFSREEAERHRRLLMQDRVVRDTRREHEYSLCEH</sequence>
<name>A0A8H6YUV0_9AGAR</name>
<dbReference type="AlphaFoldDB" id="A0A8H6YUV0"/>
<feature type="compositionally biased region" description="Polar residues" evidence="1">
    <location>
        <begin position="493"/>
        <end position="508"/>
    </location>
</feature>
<feature type="compositionally biased region" description="Acidic residues" evidence="1">
    <location>
        <begin position="624"/>
        <end position="636"/>
    </location>
</feature>
<organism evidence="3 4">
    <name type="scientific">Mycena venus</name>
    <dbReference type="NCBI Taxonomy" id="2733690"/>
    <lineage>
        <taxon>Eukaryota</taxon>
        <taxon>Fungi</taxon>
        <taxon>Dikarya</taxon>
        <taxon>Basidiomycota</taxon>
        <taxon>Agaricomycotina</taxon>
        <taxon>Agaricomycetes</taxon>
        <taxon>Agaricomycetidae</taxon>
        <taxon>Agaricales</taxon>
        <taxon>Marasmiineae</taxon>
        <taxon>Mycenaceae</taxon>
        <taxon>Mycena</taxon>
    </lineage>
</organism>
<keyword evidence="4" id="KW-1185">Reference proteome</keyword>
<feature type="domain" description="DUF4246" evidence="2">
    <location>
        <begin position="125"/>
        <end position="551"/>
    </location>
</feature>
<feature type="region of interest" description="Disordered" evidence="1">
    <location>
        <begin position="436"/>
        <end position="510"/>
    </location>
</feature>
<feature type="compositionally biased region" description="Low complexity" evidence="1">
    <location>
        <begin position="561"/>
        <end position="572"/>
    </location>
</feature>
<dbReference type="EMBL" id="JACAZI010000003">
    <property type="protein sequence ID" value="KAF7364731.1"/>
    <property type="molecule type" value="Genomic_DNA"/>
</dbReference>
<dbReference type="PANTHER" id="PTHR33119">
    <property type="entry name" value="IFI3P"/>
    <property type="match status" value="1"/>
</dbReference>
<reference evidence="3" key="1">
    <citation type="submission" date="2020-05" db="EMBL/GenBank/DDBJ databases">
        <title>Mycena genomes resolve the evolution of fungal bioluminescence.</title>
        <authorList>
            <person name="Tsai I.J."/>
        </authorList>
    </citation>
    <scope>NUCLEOTIDE SEQUENCE</scope>
    <source>
        <strain evidence="3">CCC161011</strain>
    </source>
</reference>
<evidence type="ECO:0000259" key="2">
    <source>
        <dbReference type="Pfam" id="PF14033"/>
    </source>
</evidence>
<feature type="region of interest" description="Disordered" evidence="1">
    <location>
        <begin position="554"/>
        <end position="577"/>
    </location>
</feature>
<dbReference type="PANTHER" id="PTHR33119:SF1">
    <property type="entry name" value="FE2OG DIOXYGENASE DOMAIN-CONTAINING PROTEIN"/>
    <property type="match status" value="1"/>
</dbReference>
<comment type="caution">
    <text evidence="3">The sequence shown here is derived from an EMBL/GenBank/DDBJ whole genome shotgun (WGS) entry which is preliminary data.</text>
</comment>
<evidence type="ECO:0000256" key="1">
    <source>
        <dbReference type="SAM" id="MobiDB-lite"/>
    </source>
</evidence>
<evidence type="ECO:0000313" key="4">
    <source>
        <dbReference type="Proteomes" id="UP000620124"/>
    </source>
</evidence>
<dbReference type="InterPro" id="IPR049192">
    <property type="entry name" value="DUF4246_C"/>
</dbReference>